<dbReference type="Pfam" id="PF19081">
    <property type="entry name" value="Ig_7"/>
    <property type="match status" value="1"/>
</dbReference>
<dbReference type="InterPro" id="IPR044023">
    <property type="entry name" value="Ig_7"/>
</dbReference>
<proteinExistence type="inferred from homology"/>
<dbReference type="Gene3D" id="3.40.50.200">
    <property type="entry name" value="Peptidase S8/S53 domain"/>
    <property type="match status" value="1"/>
</dbReference>
<reference evidence="8" key="1">
    <citation type="submission" date="2020-09" db="EMBL/GenBank/DDBJ databases">
        <authorList>
            <person name="Kim M.K."/>
        </authorList>
    </citation>
    <scope>NUCLEOTIDE SEQUENCE</scope>
    <source>
        <strain evidence="8">BT704</strain>
    </source>
</reference>
<keyword evidence="3 4" id="KW-0720">Serine protease</keyword>
<evidence type="ECO:0000259" key="6">
    <source>
        <dbReference type="Pfam" id="PF19081"/>
    </source>
</evidence>
<dbReference type="InterPro" id="IPR000209">
    <property type="entry name" value="Peptidase_S8/S53_dom"/>
</dbReference>
<dbReference type="InterPro" id="IPR023828">
    <property type="entry name" value="Peptidase_S8_Ser-AS"/>
</dbReference>
<name>A0A927B690_9BACT</name>
<evidence type="ECO:0000259" key="7">
    <source>
        <dbReference type="Pfam" id="PF20009"/>
    </source>
</evidence>
<dbReference type="InterPro" id="IPR034058">
    <property type="entry name" value="TagA/B/C/D_pept_dom"/>
</dbReference>
<evidence type="ECO:0000256" key="4">
    <source>
        <dbReference type="PROSITE-ProRule" id="PRU01240"/>
    </source>
</evidence>
<keyword evidence="9" id="KW-1185">Reference proteome</keyword>
<dbReference type="PROSITE" id="PS00138">
    <property type="entry name" value="SUBTILASE_SER"/>
    <property type="match status" value="1"/>
</dbReference>
<dbReference type="PROSITE" id="PS51892">
    <property type="entry name" value="SUBTILASE"/>
    <property type="match status" value="1"/>
</dbReference>
<feature type="active site" description="Charge relay system" evidence="4">
    <location>
        <position position="388"/>
    </location>
</feature>
<organism evidence="8 9">
    <name type="scientific">Spirosoma validum</name>
    <dbReference type="NCBI Taxonomy" id="2771355"/>
    <lineage>
        <taxon>Bacteria</taxon>
        <taxon>Pseudomonadati</taxon>
        <taxon>Bacteroidota</taxon>
        <taxon>Cytophagia</taxon>
        <taxon>Cytophagales</taxon>
        <taxon>Cytophagaceae</taxon>
        <taxon>Spirosoma</taxon>
    </lineage>
</organism>
<dbReference type="Pfam" id="PF20009">
    <property type="entry name" value="GEVED"/>
    <property type="match status" value="1"/>
</dbReference>
<dbReference type="GO" id="GO:0004252">
    <property type="term" value="F:serine-type endopeptidase activity"/>
    <property type="evidence" value="ECO:0007669"/>
    <property type="project" value="UniProtKB-UniRule"/>
</dbReference>
<sequence>MLQRLWSFKYWLFCGLFLLVGIPMVKAQPLPYSALQRQQLEQLRQTIQKTYEADYSRALSLAKILGRPLREVRSDGKVVELAGVDEIGNLLYYTTYVGNAQIAVSTGTASLYTGGSLGLNLSGSSASVQNKLGIWDGGAVRATHVELTGRITQVDRASTTVVDEEHPTHVATTMIGAGVNAQARGMAYGAKLQAWDFNSDVSEMTSAAPNLLVSNHSYGTNAGFQYNPDRTGTTQWEWYGDTTISRTYDYKFGLYNSQARSWDLIANNAPYYLMVKAAGNDHGSYPGDGQPYILVNHGNRVSTVARDNQSGYDQISTSSTAKNVLIVGAISNPANGYNYPGDVKLADFGSWGPTDDGRIKPDIVGIGVSVLSGTSSSDNAYESLSGTSMATPNVSGSVLLLQEYYEQLNTGKYMRSSTLRGLVIHTANEAGSTPGPDYRFGWGMLNTERAARVIGNVDKSHLLSERTLAQGQRDTLQIVASGRGALVVSIAWNDPAGTATTAVNDRTPRLVNDLDVRVSAGQTTSLPWTLDPNNPANPAASGDNIRDNIEQIRIENAVPGQTYTIAVTHKGTLSGSRQDYALIVSGIGGAAYCTSSPTSTADTKISRVQFGSINQAGADGCTAYTDFTKTTTTVQAGQLIPLTVSLGTCGAQKNVIVKAFADWNANGTFTDAGETIATSGSLSNTGQFTSNVTIPASVTVNQLIRMRLVVAETTDANAVNPCGTYGNGETQDYVLNVVQTSNDIGVVALVSPEANFCGQTNTEANVAVRVRNYGTVAQTNVPVTVNITDVTNANVTTLTGSIPTIAPFSDALLTLKSATGITLAAGQTYQFVITTSLSTDQNTANNTITETRTTAVAPVGRYTATRCGSDTLISLRNIGDGTAFWYDAPTGGNLLATGNQISIKSVPATGQFYASLNDLSAIIGPVDKKAFGGGTYSGNFGPAPLISTAVPLTIESARLYIGTAGQLTFTVRKYDNTAISSVTLDVTPTRDQSLTATVNSQLVDDPNDQGAIYPLNLRIPAAGDYKITIEYANGASIFRSNTGVSGFPYQLRTQTGTPVVKIKGSLYARTSTVNDTLTDAWYYLYNIKVRSLDCPNAQRTTIALETGTGATATITPGGATSICQGANITLQANTGTGLSYQWYLNNQAITGATSSTLQAATAGRYVVQVANSCLPVNSSAVTVSVQTAQTPTITVNSYILSTNATGNVQWLLDGITISGALSTSYSASRTGRYSVRGSVNGCGEAISNEVYVTILATEPILSDSIVHVYPNPATRQVTVSLPAVSSIQGTPTLRLLDLRGLTIRTATLQRDGQTYSAILDVADLPGGAFLVVIEDGKAQRIGVKRLRKQ</sequence>
<feature type="domain" description="Peptidase S8/S53" evidence="5">
    <location>
        <begin position="153"/>
        <end position="443"/>
    </location>
</feature>
<dbReference type="Gene3D" id="2.60.40.10">
    <property type="entry name" value="Immunoglobulins"/>
    <property type="match status" value="1"/>
</dbReference>
<dbReference type="InterPro" id="IPR051048">
    <property type="entry name" value="Peptidase_S8/S53_subtilisin"/>
</dbReference>
<feature type="domain" description="Ig-like" evidence="6">
    <location>
        <begin position="862"/>
        <end position="916"/>
    </location>
</feature>
<dbReference type="InterPro" id="IPR008979">
    <property type="entry name" value="Galactose-bd-like_sf"/>
</dbReference>
<dbReference type="InterPro" id="IPR036852">
    <property type="entry name" value="Peptidase_S8/S53_dom_sf"/>
</dbReference>
<evidence type="ECO:0000256" key="2">
    <source>
        <dbReference type="ARBA" id="ARBA00022801"/>
    </source>
</evidence>
<dbReference type="SUPFAM" id="SSF52743">
    <property type="entry name" value="Subtilisin-like"/>
    <property type="match status" value="1"/>
</dbReference>
<evidence type="ECO:0000256" key="3">
    <source>
        <dbReference type="ARBA" id="ARBA00022825"/>
    </source>
</evidence>
<feature type="active site" description="Charge relay system" evidence="4">
    <location>
        <position position="166"/>
    </location>
</feature>
<dbReference type="EMBL" id="JACXAA010000011">
    <property type="protein sequence ID" value="MBD2756210.1"/>
    <property type="molecule type" value="Genomic_DNA"/>
</dbReference>
<comment type="caution">
    <text evidence="8">The sequence shown here is derived from an EMBL/GenBank/DDBJ whole genome shotgun (WGS) entry which is preliminary data.</text>
</comment>
<dbReference type="SUPFAM" id="SSF49785">
    <property type="entry name" value="Galactose-binding domain-like"/>
    <property type="match status" value="1"/>
</dbReference>
<gene>
    <name evidence="8" type="ORF">IC230_25155</name>
</gene>
<dbReference type="PANTHER" id="PTHR43399">
    <property type="entry name" value="SUBTILISIN-RELATED"/>
    <property type="match status" value="1"/>
</dbReference>
<comment type="similarity">
    <text evidence="4">Belongs to the peptidase S8 family.</text>
</comment>
<keyword evidence="2 4" id="KW-0378">Hydrolase</keyword>
<evidence type="ECO:0000313" key="8">
    <source>
        <dbReference type="EMBL" id="MBD2756210.1"/>
    </source>
</evidence>
<feature type="domain" description="GEVED" evidence="7">
    <location>
        <begin position="657"/>
        <end position="736"/>
    </location>
</feature>
<dbReference type="GO" id="GO:0006508">
    <property type="term" value="P:proteolysis"/>
    <property type="evidence" value="ECO:0007669"/>
    <property type="project" value="UniProtKB-KW"/>
</dbReference>
<dbReference type="InterPro" id="IPR045474">
    <property type="entry name" value="GEVED"/>
</dbReference>
<dbReference type="Pfam" id="PF00082">
    <property type="entry name" value="Peptidase_S8"/>
    <property type="match status" value="1"/>
</dbReference>
<dbReference type="Gene3D" id="2.60.120.380">
    <property type="match status" value="1"/>
</dbReference>
<keyword evidence="1 4" id="KW-0645">Protease</keyword>
<dbReference type="RefSeq" id="WP_191041831.1">
    <property type="nucleotide sequence ID" value="NZ_JACXAA010000011.1"/>
</dbReference>
<dbReference type="Proteomes" id="UP000653797">
    <property type="component" value="Unassembled WGS sequence"/>
</dbReference>
<accession>A0A927B690</accession>
<protein>
    <submittedName>
        <fullName evidence="8">S8 family serine peptidase</fullName>
    </submittedName>
</protein>
<feature type="active site" description="Charge relay system" evidence="4">
    <location>
        <position position="136"/>
    </location>
</feature>
<evidence type="ECO:0000256" key="1">
    <source>
        <dbReference type="ARBA" id="ARBA00022670"/>
    </source>
</evidence>
<dbReference type="InterPro" id="IPR013783">
    <property type="entry name" value="Ig-like_fold"/>
</dbReference>
<dbReference type="CDD" id="cd04842">
    <property type="entry name" value="Peptidases_S8_Kp43_protease"/>
    <property type="match status" value="1"/>
</dbReference>
<evidence type="ECO:0000259" key="5">
    <source>
        <dbReference type="Pfam" id="PF00082"/>
    </source>
</evidence>
<evidence type="ECO:0000313" key="9">
    <source>
        <dbReference type="Proteomes" id="UP000653797"/>
    </source>
</evidence>
<dbReference type="PANTHER" id="PTHR43399:SF5">
    <property type="entry name" value="PEPTIDASE S8 FAMILY WITH PROTEASE-ASSOCIATED DOMAIN"/>
    <property type="match status" value="1"/>
</dbReference>